<name>A0ACA9KFU9_9GLOM</name>
<evidence type="ECO:0000313" key="2">
    <source>
        <dbReference type="Proteomes" id="UP000789920"/>
    </source>
</evidence>
<feature type="non-terminal residue" evidence="1">
    <location>
        <position position="1"/>
    </location>
</feature>
<keyword evidence="2" id="KW-1185">Reference proteome</keyword>
<protein>
    <submittedName>
        <fullName evidence="1">23758_t:CDS:1</fullName>
    </submittedName>
</protein>
<dbReference type="EMBL" id="CAJVQC010000394">
    <property type="protein sequence ID" value="CAG8469391.1"/>
    <property type="molecule type" value="Genomic_DNA"/>
</dbReference>
<comment type="caution">
    <text evidence="1">The sequence shown here is derived from an EMBL/GenBank/DDBJ whole genome shotgun (WGS) entry which is preliminary data.</text>
</comment>
<evidence type="ECO:0000313" key="1">
    <source>
        <dbReference type="EMBL" id="CAG8469391.1"/>
    </source>
</evidence>
<gene>
    <name evidence="1" type="ORF">RPERSI_LOCUS509</name>
</gene>
<accession>A0ACA9KFU9</accession>
<dbReference type="Proteomes" id="UP000789920">
    <property type="component" value="Unassembled WGS sequence"/>
</dbReference>
<reference evidence="1" key="1">
    <citation type="submission" date="2021-06" db="EMBL/GenBank/DDBJ databases">
        <authorList>
            <person name="Kallberg Y."/>
            <person name="Tangrot J."/>
            <person name="Rosling A."/>
        </authorList>
    </citation>
    <scope>NUCLEOTIDE SEQUENCE</scope>
    <source>
        <strain evidence="1">MA461A</strain>
    </source>
</reference>
<organism evidence="1 2">
    <name type="scientific">Racocetra persica</name>
    <dbReference type="NCBI Taxonomy" id="160502"/>
    <lineage>
        <taxon>Eukaryota</taxon>
        <taxon>Fungi</taxon>
        <taxon>Fungi incertae sedis</taxon>
        <taxon>Mucoromycota</taxon>
        <taxon>Glomeromycotina</taxon>
        <taxon>Glomeromycetes</taxon>
        <taxon>Diversisporales</taxon>
        <taxon>Gigasporaceae</taxon>
        <taxon>Racocetra</taxon>
    </lineage>
</organism>
<sequence>EYMTYEPVNASKSGNKMGKEKRNLSIVNDDIVMDRSYNPKGSNVKTNVSL</sequence>
<proteinExistence type="predicted"/>